<dbReference type="EMBL" id="LAZR01000271">
    <property type="protein sequence ID" value="KKN77934.1"/>
    <property type="molecule type" value="Genomic_DNA"/>
</dbReference>
<dbReference type="AlphaFoldDB" id="A0A0F9TFA4"/>
<dbReference type="Pfam" id="PF00239">
    <property type="entry name" value="Resolvase"/>
    <property type="match status" value="1"/>
</dbReference>
<evidence type="ECO:0000259" key="5">
    <source>
        <dbReference type="PROSITE" id="PS51736"/>
    </source>
</evidence>
<comment type="similarity">
    <text evidence="1">Belongs to the site-specific recombinase resolvase family.</text>
</comment>
<keyword evidence="4" id="KW-0233">DNA recombination</keyword>
<keyword evidence="2" id="KW-0229">DNA integration</keyword>
<dbReference type="PROSITE" id="PS00397">
    <property type="entry name" value="RECOMBINASES_1"/>
    <property type="match status" value="1"/>
</dbReference>
<accession>A0A0F9TFA4</accession>
<dbReference type="Pfam" id="PF02796">
    <property type="entry name" value="HTH_7"/>
    <property type="match status" value="1"/>
</dbReference>
<dbReference type="InterPro" id="IPR050639">
    <property type="entry name" value="SSR_resolvase"/>
</dbReference>
<comment type="caution">
    <text evidence="6">The sequence shown here is derived from an EMBL/GenBank/DDBJ whole genome shotgun (WGS) entry which is preliminary data.</text>
</comment>
<organism evidence="6">
    <name type="scientific">marine sediment metagenome</name>
    <dbReference type="NCBI Taxonomy" id="412755"/>
    <lineage>
        <taxon>unclassified sequences</taxon>
        <taxon>metagenomes</taxon>
        <taxon>ecological metagenomes</taxon>
    </lineage>
</organism>
<protein>
    <recommendedName>
        <fullName evidence="5">Resolvase/invertase-type recombinase catalytic domain-containing protein</fullName>
    </recommendedName>
</protein>
<name>A0A0F9TFA4_9ZZZZ</name>
<evidence type="ECO:0000256" key="1">
    <source>
        <dbReference type="ARBA" id="ARBA00009913"/>
    </source>
</evidence>
<dbReference type="GO" id="GO:0000150">
    <property type="term" value="F:DNA strand exchange activity"/>
    <property type="evidence" value="ECO:0007669"/>
    <property type="project" value="InterPro"/>
</dbReference>
<evidence type="ECO:0000256" key="2">
    <source>
        <dbReference type="ARBA" id="ARBA00022908"/>
    </source>
</evidence>
<dbReference type="GO" id="GO:0015074">
    <property type="term" value="P:DNA integration"/>
    <property type="evidence" value="ECO:0007669"/>
    <property type="project" value="UniProtKB-KW"/>
</dbReference>
<dbReference type="PROSITE" id="PS00398">
    <property type="entry name" value="RECOMBINASES_2"/>
    <property type="match status" value="1"/>
</dbReference>
<sequence length="199" mass="22273">MFLGYARVSTDDQVMDLQRDALVKAGVDPGQVYEEQVSGVKTKRPQLDACLKSLRKGDTLIVWRLDRLGRSVPELIAILEDLDVRGVGFRSLTESIDTTTAAGKMIFHMLAAFAEFERNLISERTKAGLKAARARGHRGGRRSKVRPRMLTAIKTMLEDPTCTMAEVADNFKVSRASIYRALQRDAEEQKAKELAKFKT</sequence>
<dbReference type="SUPFAM" id="SSF53041">
    <property type="entry name" value="Resolvase-like"/>
    <property type="match status" value="1"/>
</dbReference>
<evidence type="ECO:0000313" key="6">
    <source>
        <dbReference type="EMBL" id="KKN77934.1"/>
    </source>
</evidence>
<keyword evidence="3" id="KW-0238">DNA-binding</keyword>
<dbReference type="SMART" id="SM00857">
    <property type="entry name" value="Resolvase"/>
    <property type="match status" value="1"/>
</dbReference>
<reference evidence="6" key="1">
    <citation type="journal article" date="2015" name="Nature">
        <title>Complex archaea that bridge the gap between prokaryotes and eukaryotes.</title>
        <authorList>
            <person name="Spang A."/>
            <person name="Saw J.H."/>
            <person name="Jorgensen S.L."/>
            <person name="Zaremba-Niedzwiedzka K."/>
            <person name="Martijn J."/>
            <person name="Lind A.E."/>
            <person name="van Eijk R."/>
            <person name="Schleper C."/>
            <person name="Guy L."/>
            <person name="Ettema T.J."/>
        </authorList>
    </citation>
    <scope>NUCLEOTIDE SEQUENCE</scope>
</reference>
<dbReference type="InterPro" id="IPR006118">
    <property type="entry name" value="Recombinase_CS"/>
</dbReference>
<dbReference type="InterPro" id="IPR006120">
    <property type="entry name" value="Resolvase_HTH_dom"/>
</dbReference>
<dbReference type="PROSITE" id="PS51736">
    <property type="entry name" value="RECOMBINASES_3"/>
    <property type="match status" value="1"/>
</dbReference>
<evidence type="ECO:0000256" key="4">
    <source>
        <dbReference type="ARBA" id="ARBA00023172"/>
    </source>
</evidence>
<feature type="domain" description="Resolvase/invertase-type recombinase catalytic" evidence="5">
    <location>
        <begin position="1"/>
        <end position="136"/>
    </location>
</feature>
<evidence type="ECO:0000256" key="3">
    <source>
        <dbReference type="ARBA" id="ARBA00023125"/>
    </source>
</evidence>
<dbReference type="FunFam" id="3.40.50.1390:FF:000001">
    <property type="entry name" value="DNA recombinase"/>
    <property type="match status" value="1"/>
</dbReference>
<proteinExistence type="inferred from homology"/>
<dbReference type="Gene3D" id="1.10.10.60">
    <property type="entry name" value="Homeodomain-like"/>
    <property type="match status" value="1"/>
</dbReference>
<dbReference type="Gene3D" id="3.40.50.1390">
    <property type="entry name" value="Resolvase, N-terminal catalytic domain"/>
    <property type="match status" value="1"/>
</dbReference>
<dbReference type="GO" id="GO:0003677">
    <property type="term" value="F:DNA binding"/>
    <property type="evidence" value="ECO:0007669"/>
    <property type="project" value="UniProtKB-KW"/>
</dbReference>
<gene>
    <name evidence="6" type="ORF">LCGC14_0354990</name>
</gene>
<dbReference type="PANTHER" id="PTHR30461:SF2">
    <property type="entry name" value="SERINE RECOMBINASE PINE-RELATED"/>
    <property type="match status" value="1"/>
</dbReference>
<dbReference type="InterPro" id="IPR006119">
    <property type="entry name" value="Resolv_N"/>
</dbReference>
<dbReference type="InterPro" id="IPR036162">
    <property type="entry name" value="Resolvase-like_N_sf"/>
</dbReference>
<dbReference type="PANTHER" id="PTHR30461">
    <property type="entry name" value="DNA-INVERTASE FROM LAMBDOID PROPHAGE"/>
    <property type="match status" value="1"/>
</dbReference>
<dbReference type="CDD" id="cd03768">
    <property type="entry name" value="SR_ResInv"/>
    <property type="match status" value="1"/>
</dbReference>